<evidence type="ECO:0000259" key="2">
    <source>
        <dbReference type="Pfam" id="PF03372"/>
    </source>
</evidence>
<dbReference type="Proteomes" id="UP000286931">
    <property type="component" value="Unassembled WGS sequence"/>
</dbReference>
<keyword evidence="3" id="KW-0255">Endonuclease</keyword>
<dbReference type="GO" id="GO:0006506">
    <property type="term" value="P:GPI anchor biosynthetic process"/>
    <property type="evidence" value="ECO:0007669"/>
    <property type="project" value="TreeGrafter"/>
</dbReference>
<dbReference type="GO" id="GO:0016020">
    <property type="term" value="C:membrane"/>
    <property type="evidence" value="ECO:0007669"/>
    <property type="project" value="GOC"/>
</dbReference>
<keyword evidence="3" id="KW-0269">Exonuclease</keyword>
<reference evidence="3 4" key="1">
    <citation type="submission" date="2018-12" db="EMBL/GenBank/DDBJ databases">
        <title>Draft genome sequence of Embleya hyalina NBRC 13850T.</title>
        <authorList>
            <person name="Komaki H."/>
            <person name="Hosoyama A."/>
            <person name="Kimura A."/>
            <person name="Ichikawa N."/>
            <person name="Tamura T."/>
        </authorList>
    </citation>
    <scope>NUCLEOTIDE SEQUENCE [LARGE SCALE GENOMIC DNA]</scope>
    <source>
        <strain evidence="3 4">NBRC 13850</strain>
    </source>
</reference>
<accession>A0A401YL28</accession>
<dbReference type="GO" id="GO:0004527">
    <property type="term" value="F:exonuclease activity"/>
    <property type="evidence" value="ECO:0007669"/>
    <property type="project" value="UniProtKB-KW"/>
</dbReference>
<proteinExistence type="predicted"/>
<keyword evidence="4" id="KW-1185">Reference proteome</keyword>
<organism evidence="3 4">
    <name type="scientific">Embleya hyalina</name>
    <dbReference type="NCBI Taxonomy" id="516124"/>
    <lineage>
        <taxon>Bacteria</taxon>
        <taxon>Bacillati</taxon>
        <taxon>Actinomycetota</taxon>
        <taxon>Actinomycetes</taxon>
        <taxon>Kitasatosporales</taxon>
        <taxon>Streptomycetaceae</taxon>
        <taxon>Embleya</taxon>
    </lineage>
</organism>
<evidence type="ECO:0000313" key="4">
    <source>
        <dbReference type="Proteomes" id="UP000286931"/>
    </source>
</evidence>
<evidence type="ECO:0000256" key="1">
    <source>
        <dbReference type="SAM" id="MobiDB-lite"/>
    </source>
</evidence>
<dbReference type="InterPro" id="IPR051916">
    <property type="entry name" value="GPI-anchor_lipid_remodeler"/>
</dbReference>
<sequence length="310" mass="33293">MPDPRAHGTGSTPSGNPAAGRRAGYRRPMTTLRVATFNLLHGMDLADGESHPERLRAALADLDADIVALQEVDRHQERSGGADQAAIAAEALGMSQWRFLASVHGVPAPVSGWTEEPPVPGERRVYAADERGEGGPGYGIALLSRLPVSRWRVRRFPAAPLSLPLRVQGRPGLTRVPDEPRGVLAAVVEGPHGPFTVLAAHLSFVPGWNISQLARIRRSTADLPGPQLLLGDFNLPGRIPQAVVGRRGRGAGAVRWRSLARVPTYPSYRPRVQFDHVLGHGIGPEAVRRTEAVRLGVSDHCALVVELKVG</sequence>
<keyword evidence="3" id="KW-0378">Hydrolase</keyword>
<dbReference type="Gene3D" id="3.60.10.10">
    <property type="entry name" value="Endonuclease/exonuclease/phosphatase"/>
    <property type="match status" value="1"/>
</dbReference>
<gene>
    <name evidence="3" type="ORF">EHYA_02969</name>
</gene>
<comment type="caution">
    <text evidence="3">The sequence shown here is derived from an EMBL/GenBank/DDBJ whole genome shotgun (WGS) entry which is preliminary data.</text>
</comment>
<dbReference type="GO" id="GO:0004519">
    <property type="term" value="F:endonuclease activity"/>
    <property type="evidence" value="ECO:0007669"/>
    <property type="project" value="UniProtKB-KW"/>
</dbReference>
<dbReference type="SUPFAM" id="SSF56219">
    <property type="entry name" value="DNase I-like"/>
    <property type="match status" value="1"/>
</dbReference>
<dbReference type="InterPro" id="IPR036691">
    <property type="entry name" value="Endo/exonu/phosph_ase_sf"/>
</dbReference>
<feature type="region of interest" description="Disordered" evidence="1">
    <location>
        <begin position="1"/>
        <end position="27"/>
    </location>
</feature>
<dbReference type="PANTHER" id="PTHR14859">
    <property type="entry name" value="CALCOFLUOR WHITE HYPERSENSITIVE PROTEIN PRECURSOR"/>
    <property type="match status" value="1"/>
</dbReference>
<dbReference type="EMBL" id="BIFH01000017">
    <property type="protein sequence ID" value="GCD95297.1"/>
    <property type="molecule type" value="Genomic_DNA"/>
</dbReference>
<protein>
    <submittedName>
        <fullName evidence="3">Endonuclease/exonuclease/phosphatase</fullName>
    </submittedName>
</protein>
<dbReference type="PANTHER" id="PTHR14859:SF15">
    <property type="entry name" value="ENDONUCLEASE_EXONUCLEASE_PHOSPHATASE DOMAIN-CONTAINING PROTEIN"/>
    <property type="match status" value="1"/>
</dbReference>
<dbReference type="AlphaFoldDB" id="A0A401YL28"/>
<evidence type="ECO:0000313" key="3">
    <source>
        <dbReference type="EMBL" id="GCD95297.1"/>
    </source>
</evidence>
<feature type="domain" description="Endonuclease/exonuclease/phosphatase" evidence="2">
    <location>
        <begin position="35"/>
        <end position="300"/>
    </location>
</feature>
<keyword evidence="3" id="KW-0540">Nuclease</keyword>
<name>A0A401YL28_9ACTN</name>
<dbReference type="Pfam" id="PF03372">
    <property type="entry name" value="Exo_endo_phos"/>
    <property type="match status" value="1"/>
</dbReference>
<dbReference type="InterPro" id="IPR005135">
    <property type="entry name" value="Endo/exonuclease/phosphatase"/>
</dbReference>